<name>A0A7C4RTK5_9BACT</name>
<dbReference type="AlphaFoldDB" id="A0A7C4RTK5"/>
<dbReference type="Pfam" id="PF01012">
    <property type="entry name" value="ETF"/>
    <property type="match status" value="1"/>
</dbReference>
<organism evidence="3">
    <name type="scientific">Desulfatirhabdium butyrativorans</name>
    <dbReference type="NCBI Taxonomy" id="340467"/>
    <lineage>
        <taxon>Bacteria</taxon>
        <taxon>Pseudomonadati</taxon>
        <taxon>Thermodesulfobacteriota</taxon>
        <taxon>Desulfobacteria</taxon>
        <taxon>Desulfobacterales</taxon>
        <taxon>Desulfatirhabdiaceae</taxon>
        <taxon>Desulfatirhabdium</taxon>
    </lineage>
</organism>
<dbReference type="InterPro" id="IPR012255">
    <property type="entry name" value="ETF_b"/>
</dbReference>
<dbReference type="SUPFAM" id="SSF52402">
    <property type="entry name" value="Adenine nucleotide alpha hydrolases-like"/>
    <property type="match status" value="1"/>
</dbReference>
<reference evidence="3" key="1">
    <citation type="journal article" date="2020" name="mSystems">
        <title>Genome- and Community-Level Interaction Insights into Carbon Utilization and Element Cycling Functions of Hydrothermarchaeota in Hydrothermal Sediment.</title>
        <authorList>
            <person name="Zhou Z."/>
            <person name="Liu Y."/>
            <person name="Xu W."/>
            <person name="Pan J."/>
            <person name="Luo Z.H."/>
            <person name="Li M."/>
        </authorList>
    </citation>
    <scope>NUCLEOTIDE SEQUENCE [LARGE SCALE GENOMIC DNA]</scope>
    <source>
        <strain evidence="3">SpSt-477</strain>
    </source>
</reference>
<gene>
    <name evidence="3" type="ORF">ENS29_13285</name>
</gene>
<dbReference type="Gene3D" id="3.40.50.620">
    <property type="entry name" value="HUPs"/>
    <property type="match status" value="1"/>
</dbReference>
<keyword evidence="1" id="KW-0813">Transport</keyword>
<dbReference type="PANTHER" id="PTHR21294">
    <property type="entry name" value="ELECTRON TRANSFER FLAVOPROTEIN BETA-SUBUNIT"/>
    <property type="match status" value="1"/>
</dbReference>
<dbReference type="InterPro" id="IPR014730">
    <property type="entry name" value="ETF_a/b_N"/>
</dbReference>
<comment type="caution">
    <text evidence="3">The sequence shown here is derived from an EMBL/GenBank/DDBJ whole genome shotgun (WGS) entry which is preliminary data.</text>
</comment>
<keyword evidence="1" id="KW-0249">Electron transport</keyword>
<dbReference type="EMBL" id="DSUH01000305">
    <property type="protein sequence ID" value="HGU33805.1"/>
    <property type="molecule type" value="Genomic_DNA"/>
</dbReference>
<evidence type="ECO:0000256" key="1">
    <source>
        <dbReference type="ARBA" id="ARBA00022982"/>
    </source>
</evidence>
<evidence type="ECO:0000259" key="2">
    <source>
        <dbReference type="SMART" id="SM00893"/>
    </source>
</evidence>
<feature type="domain" description="Electron transfer flavoprotein alpha/beta-subunit N-terminal" evidence="2">
    <location>
        <begin position="38"/>
        <end position="221"/>
    </location>
</feature>
<dbReference type="SMART" id="SM00893">
    <property type="entry name" value="ETF"/>
    <property type="match status" value="1"/>
</dbReference>
<sequence>MKHLNVGAIQMPLRINVCLKPITENPSAGGWRFMKDSDPSYGSDRFRMNLYDAHALEAALQLKARLSDVFVQAIGLGPSGAETVLKRAVGMGADRAVHGKVAEPTDPLSTAGILTNLVHRYPCDLLFFGYMAEDSQQALTGPMTAALLEWPCLSAVVSESIHPDVAGKPLVCATRELEAGVLETIECSLPAVLTIQTRAFQPRYPALSKMLRSSESLVTIEERDMPTLSKPVQEVLDTRVPEASRSLVRLDGSAEEQVLALMDWLRLHHRLFVEVQ</sequence>
<evidence type="ECO:0000313" key="3">
    <source>
        <dbReference type="EMBL" id="HGU33805.1"/>
    </source>
</evidence>
<dbReference type="InterPro" id="IPR014729">
    <property type="entry name" value="Rossmann-like_a/b/a_fold"/>
</dbReference>
<dbReference type="GO" id="GO:0009055">
    <property type="term" value="F:electron transfer activity"/>
    <property type="evidence" value="ECO:0007669"/>
    <property type="project" value="InterPro"/>
</dbReference>
<proteinExistence type="predicted"/>
<accession>A0A7C4RTK5</accession>
<protein>
    <recommendedName>
        <fullName evidence="2">Electron transfer flavoprotein alpha/beta-subunit N-terminal domain-containing protein</fullName>
    </recommendedName>
</protein>